<reference evidence="1 2" key="1">
    <citation type="submission" date="2021-01" db="EMBL/GenBank/DDBJ databases">
        <title>Whole genome shotgun sequence of Catellatospora bangladeshensis NBRC 107357.</title>
        <authorList>
            <person name="Komaki H."/>
            <person name="Tamura T."/>
        </authorList>
    </citation>
    <scope>NUCLEOTIDE SEQUENCE [LARGE SCALE GENOMIC DNA]</scope>
    <source>
        <strain evidence="1 2">NBRC 107357</strain>
    </source>
</reference>
<dbReference type="InterPro" id="IPR009351">
    <property type="entry name" value="AlkZ-like"/>
</dbReference>
<dbReference type="RefSeq" id="WP_203743509.1">
    <property type="nucleotide sequence ID" value="NZ_BONF01000009.1"/>
</dbReference>
<comment type="caution">
    <text evidence="1">The sequence shown here is derived from an EMBL/GenBank/DDBJ whole genome shotgun (WGS) entry which is preliminary data.</text>
</comment>
<dbReference type="PANTHER" id="PTHR38479">
    <property type="entry name" value="LMO0824 PROTEIN"/>
    <property type="match status" value="1"/>
</dbReference>
<sequence length="362" mass="39240">MDALRLASWRMHNLGLRAPGDGTPAGVVARLGAVQSQDYGPATWSVGERIAGAAEDVVHGAFAEGAVLRTHVLRPTWHFVAPEDIGWLLAVTGPRVHQLNAYYYRQLALDEPLRSRCDAMLVELLTGRQLTRKELAAEFDGAGIGTEGFRMAYILMNAELNGLICSGAMRGRQHTYALLAERAPQSRALDADAALAELTLRYFTSHGPATVKDFRWWSSLTQAEIRRGLDLVRASLDSLEADGLTYWFAGAPPAAADADPPVAHLLQAYDEYIVGYSESKHLLNVAGLGSGQRWDRPVFNGVLIIGSQLAGHWKRTVGRREVAIEVLLYAPLDAGQAAAVQAAADHHGRFLGLPATVTTTML</sequence>
<proteinExistence type="predicted"/>
<keyword evidence="2" id="KW-1185">Reference proteome</keyword>
<organism evidence="1 2">
    <name type="scientific">Catellatospora bangladeshensis</name>
    <dbReference type="NCBI Taxonomy" id="310355"/>
    <lineage>
        <taxon>Bacteria</taxon>
        <taxon>Bacillati</taxon>
        <taxon>Actinomycetota</taxon>
        <taxon>Actinomycetes</taxon>
        <taxon>Micromonosporales</taxon>
        <taxon>Micromonosporaceae</taxon>
        <taxon>Catellatospora</taxon>
    </lineage>
</organism>
<dbReference type="Pfam" id="PF06224">
    <property type="entry name" value="AlkZ-like"/>
    <property type="match status" value="1"/>
</dbReference>
<dbReference type="AlphaFoldDB" id="A0A8J3J8K8"/>
<evidence type="ECO:0000313" key="1">
    <source>
        <dbReference type="EMBL" id="GIF80177.1"/>
    </source>
</evidence>
<dbReference type="PANTHER" id="PTHR38479:SF2">
    <property type="entry name" value="WINGED HELIX DNA-BINDING DOMAIN-CONTAINING PROTEIN"/>
    <property type="match status" value="1"/>
</dbReference>
<name>A0A8J3J8K8_9ACTN</name>
<protein>
    <recommendedName>
        <fullName evidence="3">Winged helix DNA-binding domain-containing protein</fullName>
    </recommendedName>
</protein>
<dbReference type="Proteomes" id="UP000601223">
    <property type="component" value="Unassembled WGS sequence"/>
</dbReference>
<gene>
    <name evidence="1" type="ORF">Cba03nite_15260</name>
</gene>
<accession>A0A8J3J8K8</accession>
<evidence type="ECO:0008006" key="3">
    <source>
        <dbReference type="Google" id="ProtNLM"/>
    </source>
</evidence>
<dbReference type="EMBL" id="BONF01000009">
    <property type="protein sequence ID" value="GIF80177.1"/>
    <property type="molecule type" value="Genomic_DNA"/>
</dbReference>
<evidence type="ECO:0000313" key="2">
    <source>
        <dbReference type="Proteomes" id="UP000601223"/>
    </source>
</evidence>